<dbReference type="InterPro" id="IPR024706">
    <property type="entry name" value="Peroxiredoxin_AhpC-typ"/>
</dbReference>
<evidence type="ECO:0000256" key="5">
    <source>
        <dbReference type="ARBA" id="ARBA00022862"/>
    </source>
</evidence>
<dbReference type="GO" id="GO:0005737">
    <property type="term" value="C:cytoplasm"/>
    <property type="evidence" value="ECO:0007669"/>
    <property type="project" value="TreeGrafter"/>
</dbReference>
<dbReference type="PANTHER" id="PTHR42801:SF4">
    <property type="entry name" value="AHPC_TSA FAMILY PROTEIN"/>
    <property type="match status" value="1"/>
</dbReference>
<dbReference type="PIRSF" id="PIRSF000239">
    <property type="entry name" value="AHPC"/>
    <property type="match status" value="1"/>
</dbReference>
<evidence type="ECO:0000256" key="8">
    <source>
        <dbReference type="ARBA" id="ARBA00023284"/>
    </source>
</evidence>
<dbReference type="Proteomes" id="UP000557307">
    <property type="component" value="Unassembled WGS sequence"/>
</dbReference>
<comment type="caution">
    <text evidence="15">The sequence shown here is derived from an EMBL/GenBank/DDBJ whole genome shotgun (WGS) entry which is preliminary data.</text>
</comment>
<sequence>MALQVGDLAPAFEVPDQDGNVVKLSDFKGKKLVMYFYPKDDTPGCTAQACNLRDNYHTLLEQGYAVLGVSVDSEKSHQKFIKKYELPFPLLADTDHRLVEAYGVWVEKNMYGRTYMGIARTTFVIDEAGVIEQIIQKVDTKNHVEQFLTT</sequence>
<comment type="subunit">
    <text evidence="2">Monomer.</text>
</comment>
<accession>A0A840TUM4</accession>
<dbReference type="Gene3D" id="3.40.30.10">
    <property type="entry name" value="Glutaredoxin"/>
    <property type="match status" value="1"/>
</dbReference>
<keyword evidence="5" id="KW-0049">Antioxidant</keyword>
<dbReference type="EMBL" id="JACHGF010000002">
    <property type="protein sequence ID" value="MBB5283680.1"/>
    <property type="molecule type" value="Genomic_DNA"/>
</dbReference>
<evidence type="ECO:0000313" key="15">
    <source>
        <dbReference type="EMBL" id="MBB5283680.1"/>
    </source>
</evidence>
<dbReference type="GO" id="GO:0034599">
    <property type="term" value="P:cellular response to oxidative stress"/>
    <property type="evidence" value="ECO:0007669"/>
    <property type="project" value="TreeGrafter"/>
</dbReference>
<keyword evidence="16" id="KW-1185">Reference proteome</keyword>
<evidence type="ECO:0000256" key="6">
    <source>
        <dbReference type="ARBA" id="ARBA00023002"/>
    </source>
</evidence>
<dbReference type="InterPro" id="IPR050924">
    <property type="entry name" value="Peroxiredoxin_BCP/PrxQ"/>
</dbReference>
<evidence type="ECO:0000256" key="9">
    <source>
        <dbReference type="ARBA" id="ARBA00032824"/>
    </source>
</evidence>
<dbReference type="InterPro" id="IPR013766">
    <property type="entry name" value="Thioredoxin_domain"/>
</dbReference>
<evidence type="ECO:0000256" key="2">
    <source>
        <dbReference type="ARBA" id="ARBA00011245"/>
    </source>
</evidence>
<evidence type="ECO:0000313" key="16">
    <source>
        <dbReference type="Proteomes" id="UP000557307"/>
    </source>
</evidence>
<dbReference type="GO" id="GO:0045454">
    <property type="term" value="P:cell redox homeostasis"/>
    <property type="evidence" value="ECO:0007669"/>
    <property type="project" value="TreeGrafter"/>
</dbReference>
<dbReference type="PROSITE" id="PS51352">
    <property type="entry name" value="THIOREDOXIN_2"/>
    <property type="match status" value="1"/>
</dbReference>
<reference evidence="15 16" key="1">
    <citation type="submission" date="2020-08" db="EMBL/GenBank/DDBJ databases">
        <title>Genomic Encyclopedia of Type Strains, Phase IV (KMG-IV): sequencing the most valuable type-strain genomes for metagenomic binning, comparative biology and taxonomic classification.</title>
        <authorList>
            <person name="Goeker M."/>
        </authorList>
    </citation>
    <scope>NUCLEOTIDE SEQUENCE [LARGE SCALE GENOMIC DNA]</scope>
    <source>
        <strain evidence="15 16">DSM 105074</strain>
    </source>
</reference>
<dbReference type="SUPFAM" id="SSF52833">
    <property type="entry name" value="Thioredoxin-like"/>
    <property type="match status" value="1"/>
</dbReference>
<evidence type="ECO:0000256" key="4">
    <source>
        <dbReference type="ARBA" id="ARBA00022559"/>
    </source>
</evidence>
<gene>
    <name evidence="15" type="ORF">HNQ92_001806</name>
</gene>
<keyword evidence="4 15" id="KW-0575">Peroxidase</keyword>
<dbReference type="InterPro" id="IPR000866">
    <property type="entry name" value="AhpC/TSA"/>
</dbReference>
<name>A0A840TUM4_9BACT</name>
<dbReference type="AlphaFoldDB" id="A0A840TUM4"/>
<evidence type="ECO:0000256" key="1">
    <source>
        <dbReference type="ARBA" id="ARBA00003330"/>
    </source>
</evidence>
<evidence type="ECO:0000259" key="14">
    <source>
        <dbReference type="PROSITE" id="PS51352"/>
    </source>
</evidence>
<keyword evidence="8" id="KW-0676">Redox-active center</keyword>
<dbReference type="FunFam" id="3.40.30.10:FF:000007">
    <property type="entry name" value="Thioredoxin-dependent thiol peroxidase"/>
    <property type="match status" value="1"/>
</dbReference>
<dbReference type="EC" id="1.11.1.24" evidence="3"/>
<organism evidence="15 16">
    <name type="scientific">Rhabdobacter roseus</name>
    <dbReference type="NCBI Taxonomy" id="1655419"/>
    <lineage>
        <taxon>Bacteria</taxon>
        <taxon>Pseudomonadati</taxon>
        <taxon>Bacteroidota</taxon>
        <taxon>Cytophagia</taxon>
        <taxon>Cytophagales</taxon>
        <taxon>Cytophagaceae</taxon>
        <taxon>Rhabdobacter</taxon>
    </lineage>
</organism>
<dbReference type="PANTHER" id="PTHR42801">
    <property type="entry name" value="THIOREDOXIN-DEPENDENT PEROXIDE REDUCTASE"/>
    <property type="match status" value="1"/>
</dbReference>
<evidence type="ECO:0000256" key="12">
    <source>
        <dbReference type="ARBA" id="ARBA00049091"/>
    </source>
</evidence>
<protein>
    <recommendedName>
        <fullName evidence="3">thioredoxin-dependent peroxiredoxin</fullName>
        <ecNumber evidence="3">1.11.1.24</ecNumber>
    </recommendedName>
    <alternativeName>
        <fullName evidence="9">Thioredoxin peroxidase</fullName>
    </alternativeName>
    <alternativeName>
        <fullName evidence="11">Thioredoxin-dependent peroxiredoxin Bcp</fullName>
    </alternativeName>
</protein>
<evidence type="ECO:0000256" key="3">
    <source>
        <dbReference type="ARBA" id="ARBA00013017"/>
    </source>
</evidence>
<keyword evidence="6 15" id="KW-0560">Oxidoreductase</keyword>
<evidence type="ECO:0000256" key="10">
    <source>
        <dbReference type="ARBA" id="ARBA00038489"/>
    </source>
</evidence>
<evidence type="ECO:0000256" key="11">
    <source>
        <dbReference type="ARBA" id="ARBA00042639"/>
    </source>
</evidence>
<evidence type="ECO:0000256" key="7">
    <source>
        <dbReference type="ARBA" id="ARBA00023157"/>
    </source>
</evidence>
<dbReference type="GO" id="GO:0008379">
    <property type="term" value="F:thioredoxin peroxidase activity"/>
    <property type="evidence" value="ECO:0007669"/>
    <property type="project" value="TreeGrafter"/>
</dbReference>
<comment type="similarity">
    <text evidence="10">Belongs to the peroxiredoxin family. BCP/PrxQ subfamily.</text>
</comment>
<dbReference type="CDD" id="cd03017">
    <property type="entry name" value="PRX_BCP"/>
    <property type="match status" value="1"/>
</dbReference>
<dbReference type="InterPro" id="IPR036249">
    <property type="entry name" value="Thioredoxin-like_sf"/>
</dbReference>
<keyword evidence="7" id="KW-1015">Disulfide bond</keyword>
<dbReference type="NCBIfam" id="NF006960">
    <property type="entry name" value="PRK09437.1"/>
    <property type="match status" value="1"/>
</dbReference>
<comment type="catalytic activity">
    <reaction evidence="12">
        <text>a hydroperoxide + [thioredoxin]-dithiol = an alcohol + [thioredoxin]-disulfide + H2O</text>
        <dbReference type="Rhea" id="RHEA:62620"/>
        <dbReference type="Rhea" id="RHEA-COMP:10698"/>
        <dbReference type="Rhea" id="RHEA-COMP:10700"/>
        <dbReference type="ChEBI" id="CHEBI:15377"/>
        <dbReference type="ChEBI" id="CHEBI:29950"/>
        <dbReference type="ChEBI" id="CHEBI:30879"/>
        <dbReference type="ChEBI" id="CHEBI:35924"/>
        <dbReference type="ChEBI" id="CHEBI:50058"/>
        <dbReference type="EC" id="1.11.1.24"/>
    </reaction>
</comment>
<feature type="active site" description="Cysteine sulfenic acid (-SOH) intermediate; for peroxidase activity" evidence="13">
    <location>
        <position position="45"/>
    </location>
</feature>
<comment type="function">
    <text evidence="1">Thiol-specific peroxidase that catalyzes the reduction of hydrogen peroxide and organic hydroperoxides to water and alcohols, respectively. Plays a role in cell protection against oxidative stress by detoxifying peroxides and as sensor of hydrogen peroxide-mediated signaling events.</text>
</comment>
<feature type="domain" description="Thioredoxin" evidence="14">
    <location>
        <begin position="3"/>
        <end position="150"/>
    </location>
</feature>
<evidence type="ECO:0000256" key="13">
    <source>
        <dbReference type="PIRSR" id="PIRSR000239-1"/>
    </source>
</evidence>
<proteinExistence type="inferred from homology"/>
<dbReference type="RefSeq" id="WP_184173279.1">
    <property type="nucleotide sequence ID" value="NZ_JACHGF010000002.1"/>
</dbReference>
<dbReference type="Pfam" id="PF00578">
    <property type="entry name" value="AhpC-TSA"/>
    <property type="match status" value="1"/>
</dbReference>